<protein>
    <submittedName>
        <fullName evidence="2">Uncharacterized protein</fullName>
    </submittedName>
</protein>
<evidence type="ECO:0000256" key="1">
    <source>
        <dbReference type="SAM" id="MobiDB-lite"/>
    </source>
</evidence>
<organism evidence="2">
    <name type="scientific">marine sediment metagenome</name>
    <dbReference type="NCBI Taxonomy" id="412755"/>
    <lineage>
        <taxon>unclassified sequences</taxon>
        <taxon>metagenomes</taxon>
        <taxon>ecological metagenomes</taxon>
    </lineage>
</organism>
<name>A0A0F9IT71_9ZZZZ</name>
<feature type="compositionally biased region" description="Basic and acidic residues" evidence="1">
    <location>
        <begin position="47"/>
        <end position="66"/>
    </location>
</feature>
<comment type="caution">
    <text evidence="2">The sequence shown here is derived from an EMBL/GenBank/DDBJ whole genome shotgun (WGS) entry which is preliminary data.</text>
</comment>
<dbReference type="EMBL" id="LAZR01013188">
    <property type="protein sequence ID" value="KKM23159.1"/>
    <property type="molecule type" value="Genomic_DNA"/>
</dbReference>
<sequence length="75" mass="8542">MKINPDNRFASSEVKQAYMQSRHSAGMIQDSQATVILKESFIKEYVNEHNKDRIRKSPDNTGKDSKNTQGSEGIR</sequence>
<dbReference type="AlphaFoldDB" id="A0A0F9IT71"/>
<reference evidence="2" key="1">
    <citation type="journal article" date="2015" name="Nature">
        <title>Complex archaea that bridge the gap between prokaryotes and eukaryotes.</title>
        <authorList>
            <person name="Spang A."/>
            <person name="Saw J.H."/>
            <person name="Jorgensen S.L."/>
            <person name="Zaremba-Niedzwiedzka K."/>
            <person name="Martijn J."/>
            <person name="Lind A.E."/>
            <person name="van Eijk R."/>
            <person name="Schleper C."/>
            <person name="Guy L."/>
            <person name="Ettema T.J."/>
        </authorList>
    </citation>
    <scope>NUCLEOTIDE SEQUENCE</scope>
</reference>
<feature type="region of interest" description="Disordered" evidence="1">
    <location>
        <begin position="47"/>
        <end position="75"/>
    </location>
</feature>
<accession>A0A0F9IT71</accession>
<gene>
    <name evidence="2" type="ORF">LCGC14_1618050</name>
</gene>
<evidence type="ECO:0000313" key="2">
    <source>
        <dbReference type="EMBL" id="KKM23159.1"/>
    </source>
</evidence>
<proteinExistence type="predicted"/>